<dbReference type="AlphaFoldDB" id="A0A1A9HYG1"/>
<dbReference type="EMBL" id="CP014639">
    <property type="protein sequence ID" value="ANH79122.1"/>
    <property type="molecule type" value="Genomic_DNA"/>
</dbReference>
<dbReference type="RefSeq" id="WP_066483131.1">
    <property type="nucleotide sequence ID" value="NZ_CP014639.1"/>
</dbReference>
<dbReference type="Pfam" id="PF08486">
    <property type="entry name" value="SpoIID"/>
    <property type="match status" value="1"/>
</dbReference>
<dbReference type="PATRIC" id="fig|1806891.3.peg.945"/>
<evidence type="ECO:0000259" key="1">
    <source>
        <dbReference type="Pfam" id="PF08486"/>
    </source>
</evidence>
<name>A0A1A9HYG1_9CHLA</name>
<dbReference type="InterPro" id="IPR013693">
    <property type="entry name" value="SpoIID/LytB_N"/>
</dbReference>
<organism evidence="2 3">
    <name type="scientific">Candidatus Chlamydia sanziniae</name>
    <dbReference type="NCBI Taxonomy" id="1806891"/>
    <lineage>
        <taxon>Bacteria</taxon>
        <taxon>Pseudomonadati</taxon>
        <taxon>Chlamydiota</taxon>
        <taxon>Chlamydiia</taxon>
        <taxon>Chlamydiales</taxon>
        <taxon>Chlamydiaceae</taxon>
        <taxon>Chlamydia/Chlamydophila group</taxon>
        <taxon>Chlamydia</taxon>
    </lineage>
</organism>
<gene>
    <name evidence="2" type="ORF">Cs308_0952</name>
</gene>
<dbReference type="Proteomes" id="UP000078162">
    <property type="component" value="Chromosome"/>
</dbReference>
<dbReference type="OrthoDB" id="20877at2"/>
<protein>
    <recommendedName>
        <fullName evidence="1">Sporulation stage II protein D amidase enhancer LytB N-terminal domain-containing protein</fullName>
    </recommendedName>
</protein>
<evidence type="ECO:0000313" key="2">
    <source>
        <dbReference type="EMBL" id="ANH79122.1"/>
    </source>
</evidence>
<reference evidence="3" key="1">
    <citation type="submission" date="2016-03" db="EMBL/GenBank/DDBJ databases">
        <title>Culture-independent genomics supports pathogen discovery for uncultivable bacteria within the genus Chlamydia.</title>
        <authorList>
            <person name="Taylor-Brown A."/>
            <person name="Bachmann N.L."/>
            <person name="Borel N."/>
            <person name="Polkinghorne A."/>
        </authorList>
    </citation>
    <scope>NUCLEOTIDE SEQUENCE [LARGE SCALE GENOMIC DNA]</scope>
    <source>
        <strain evidence="3">2742-308</strain>
    </source>
</reference>
<accession>A0A1A9HYG1</accession>
<dbReference type="STRING" id="1806891.Cs308_0952"/>
<feature type="domain" description="Sporulation stage II protein D amidase enhancer LytB N-terminal" evidence="1">
    <location>
        <begin position="130"/>
        <end position="216"/>
    </location>
</feature>
<proteinExistence type="predicted"/>
<dbReference type="KEGG" id="csaz:Cs308_0952"/>
<keyword evidence="3" id="KW-1185">Reference proteome</keyword>
<sequence length="272" mass="30736">MKISKHILIGLSLAINIIGYAEVKVSDTFIKQDVLAEPKVRVLLLRESTTALIEAKGAYRVYGDNVLLQTAAQGQRCAVHALYEGIRWGEHYPGVQCLKIEPAEVTASLFLNGIQYQGSLYIHQTADHCIRISNEVTIEDYLKSVLSIKYLRELDKEALSACVILERTALYEKLLAKNPQNFFHLKAEEEGYAGFGVTKQFYGVEEAVDWTARLVIDSPEGLVVDADSLLKSHVDRFAIEGYNARQILEQFYKNIDFVVIESWDEDCEREIS</sequence>
<evidence type="ECO:0000313" key="3">
    <source>
        <dbReference type="Proteomes" id="UP000078162"/>
    </source>
</evidence>